<evidence type="ECO:0000256" key="3">
    <source>
        <dbReference type="PROSITE-ProRule" id="PRU00023"/>
    </source>
</evidence>
<feature type="transmembrane region" description="Helical" evidence="4">
    <location>
        <begin position="40"/>
        <end position="69"/>
    </location>
</feature>
<reference evidence="5 6" key="1">
    <citation type="journal article" date="2016" name="Nat. Commun.">
        <title>Thousands of microbial genomes shed light on interconnected biogeochemical processes in an aquifer system.</title>
        <authorList>
            <person name="Anantharaman K."/>
            <person name="Brown C.T."/>
            <person name="Hug L.A."/>
            <person name="Sharon I."/>
            <person name="Castelle C.J."/>
            <person name="Probst A.J."/>
            <person name="Thomas B.C."/>
            <person name="Singh A."/>
            <person name="Wilkins M.J."/>
            <person name="Karaoz U."/>
            <person name="Brodie E.L."/>
            <person name="Williams K.H."/>
            <person name="Hubbard S.S."/>
            <person name="Banfield J.F."/>
        </authorList>
    </citation>
    <scope>NUCLEOTIDE SEQUENCE [LARGE SCALE GENOMIC DNA]</scope>
</reference>
<evidence type="ECO:0000256" key="2">
    <source>
        <dbReference type="ARBA" id="ARBA00023043"/>
    </source>
</evidence>
<dbReference type="SMART" id="SM00248">
    <property type="entry name" value="ANK"/>
    <property type="match status" value="3"/>
</dbReference>
<evidence type="ECO:0000313" key="6">
    <source>
        <dbReference type="Proteomes" id="UP000178379"/>
    </source>
</evidence>
<sequence length="216" mass="22743">MIVLLKEGPRDWLLIGVVVALAIAANLPEKYADMLAIDRVYLLGGLLGVVAISLVRYLRFTLLLVIVSLAIGANLPGDLAREFGVDPQIMLFGLIAMVLVSLANKYLKLPTGLEKTGRSKSAHGAAALFNAILKGRTAVVQTLMDQGVNVNVRTVSGKSPLMAAAYKGYGDIVTILLTGGADANIRDSKGDTALKIAARAGFSRVVDQLKKSGAAE</sequence>
<dbReference type="SUPFAM" id="SSF48403">
    <property type="entry name" value="Ankyrin repeat"/>
    <property type="match status" value="1"/>
</dbReference>
<dbReference type="PROSITE" id="PS50297">
    <property type="entry name" value="ANK_REP_REGION"/>
    <property type="match status" value="2"/>
</dbReference>
<dbReference type="Pfam" id="PF12796">
    <property type="entry name" value="Ank_2"/>
    <property type="match status" value="1"/>
</dbReference>
<comment type="caution">
    <text evidence="5">The sequence shown here is derived from an EMBL/GenBank/DDBJ whole genome shotgun (WGS) entry which is preliminary data.</text>
</comment>
<accession>A0A1F6T4S2</accession>
<organism evidence="5 6">
    <name type="scientific">Candidatus Muproteobacteria bacterium RBG_16_62_13</name>
    <dbReference type="NCBI Taxonomy" id="1817756"/>
    <lineage>
        <taxon>Bacteria</taxon>
        <taxon>Pseudomonadati</taxon>
        <taxon>Pseudomonadota</taxon>
        <taxon>Candidatus Muproteobacteria</taxon>
    </lineage>
</organism>
<evidence type="ECO:0000256" key="1">
    <source>
        <dbReference type="ARBA" id="ARBA00022737"/>
    </source>
</evidence>
<evidence type="ECO:0000313" key="5">
    <source>
        <dbReference type="EMBL" id="OGI40025.1"/>
    </source>
</evidence>
<dbReference type="InterPro" id="IPR036770">
    <property type="entry name" value="Ankyrin_rpt-contain_sf"/>
</dbReference>
<dbReference type="InterPro" id="IPR002110">
    <property type="entry name" value="Ankyrin_rpt"/>
</dbReference>
<keyword evidence="4" id="KW-0472">Membrane</keyword>
<dbReference type="Gene3D" id="1.25.40.20">
    <property type="entry name" value="Ankyrin repeat-containing domain"/>
    <property type="match status" value="1"/>
</dbReference>
<dbReference type="Proteomes" id="UP000178379">
    <property type="component" value="Unassembled WGS sequence"/>
</dbReference>
<dbReference type="EMBL" id="MFSQ01000074">
    <property type="protein sequence ID" value="OGI40025.1"/>
    <property type="molecule type" value="Genomic_DNA"/>
</dbReference>
<dbReference type="PROSITE" id="PS50088">
    <property type="entry name" value="ANK_REPEAT"/>
    <property type="match status" value="2"/>
</dbReference>
<feature type="repeat" description="ANK" evidence="3">
    <location>
        <begin position="123"/>
        <end position="155"/>
    </location>
</feature>
<keyword evidence="4" id="KW-0812">Transmembrane</keyword>
<keyword evidence="1" id="KW-0677">Repeat</keyword>
<evidence type="ECO:0000256" key="4">
    <source>
        <dbReference type="SAM" id="Phobius"/>
    </source>
</evidence>
<feature type="transmembrane region" description="Helical" evidence="4">
    <location>
        <begin position="89"/>
        <end position="107"/>
    </location>
</feature>
<dbReference type="AlphaFoldDB" id="A0A1F6T4S2"/>
<protein>
    <submittedName>
        <fullName evidence="5">Uncharacterized protein</fullName>
    </submittedName>
</protein>
<keyword evidence="2 3" id="KW-0040">ANK repeat</keyword>
<dbReference type="PANTHER" id="PTHR24171">
    <property type="entry name" value="ANKYRIN REPEAT DOMAIN-CONTAINING PROTEIN 39-RELATED"/>
    <property type="match status" value="1"/>
</dbReference>
<proteinExistence type="predicted"/>
<name>A0A1F6T4S2_9PROT</name>
<dbReference type="STRING" id="1817756.A2140_09725"/>
<keyword evidence="4" id="KW-1133">Transmembrane helix</keyword>
<feature type="transmembrane region" description="Helical" evidence="4">
    <location>
        <begin position="12"/>
        <end position="28"/>
    </location>
</feature>
<feature type="repeat" description="ANK" evidence="3">
    <location>
        <begin position="156"/>
        <end position="188"/>
    </location>
</feature>
<gene>
    <name evidence="5" type="ORF">A2140_09725</name>
</gene>